<dbReference type="Pfam" id="PF24883">
    <property type="entry name" value="NPHP3_N"/>
    <property type="match status" value="2"/>
</dbReference>
<dbReference type="EMBL" id="DS995706">
    <property type="protein sequence ID" value="EEQ33674.1"/>
    <property type="molecule type" value="Genomic_DNA"/>
</dbReference>
<keyword evidence="2" id="KW-0732">Signal</keyword>
<evidence type="ECO:0000313" key="4">
    <source>
        <dbReference type="EMBL" id="EEQ33674.1"/>
    </source>
</evidence>
<dbReference type="AlphaFoldDB" id="C5FUU0"/>
<dbReference type="SUPFAM" id="SSF52540">
    <property type="entry name" value="P-loop containing nucleoside triphosphate hydrolases"/>
    <property type="match status" value="1"/>
</dbReference>
<organism evidence="4 5">
    <name type="scientific">Arthroderma otae (strain ATCC MYA-4605 / CBS 113480)</name>
    <name type="common">Microsporum canis</name>
    <dbReference type="NCBI Taxonomy" id="554155"/>
    <lineage>
        <taxon>Eukaryota</taxon>
        <taxon>Fungi</taxon>
        <taxon>Dikarya</taxon>
        <taxon>Ascomycota</taxon>
        <taxon>Pezizomycotina</taxon>
        <taxon>Eurotiomycetes</taxon>
        <taxon>Eurotiomycetidae</taxon>
        <taxon>Onygenales</taxon>
        <taxon>Arthrodermataceae</taxon>
        <taxon>Microsporum</taxon>
    </lineage>
</organism>
<evidence type="ECO:0000256" key="2">
    <source>
        <dbReference type="SAM" id="SignalP"/>
    </source>
</evidence>
<name>C5FUU0_ARTOC</name>
<dbReference type="PANTHER" id="PTHR10039:SF14">
    <property type="entry name" value="NACHT DOMAIN-CONTAINING PROTEIN"/>
    <property type="match status" value="1"/>
</dbReference>
<dbReference type="Pfam" id="PF17107">
    <property type="entry name" value="SesA"/>
    <property type="match status" value="1"/>
</dbReference>
<dbReference type="Gene3D" id="3.40.50.300">
    <property type="entry name" value="P-loop containing nucleotide triphosphate hydrolases"/>
    <property type="match status" value="1"/>
</dbReference>
<dbReference type="OMA" id="ITQACEN"/>
<dbReference type="OrthoDB" id="4185255at2759"/>
<dbReference type="PANTHER" id="PTHR10039">
    <property type="entry name" value="AMELOGENIN"/>
    <property type="match status" value="1"/>
</dbReference>
<dbReference type="GeneID" id="9222301"/>
<dbReference type="STRING" id="554155.C5FUU0"/>
<dbReference type="eggNOG" id="KOG0266">
    <property type="taxonomic scope" value="Eukaryota"/>
</dbReference>
<evidence type="ECO:0000259" key="3">
    <source>
        <dbReference type="PROSITE" id="PS50837"/>
    </source>
</evidence>
<gene>
    <name evidence="4" type="ORF">MCYG_06493</name>
</gene>
<protein>
    <submittedName>
        <fullName evidence="4">WD domain-containing protein</fullName>
    </submittedName>
</protein>
<dbReference type="PROSITE" id="PS50837">
    <property type="entry name" value="NACHT"/>
    <property type="match status" value="1"/>
</dbReference>
<dbReference type="InterPro" id="IPR027417">
    <property type="entry name" value="P-loop_NTPase"/>
</dbReference>
<sequence length="558" mass="62893">MSGAEVGLVLGLISSVITIIHATQQVYEAIKDTKGLPASFKQSASKLPLISKLLEDAEKYVETVADEATQPTFMPTLENCKLQATRLHELFANVMLEKDDSRLDRYIKAARTIGKSSQIEELMNGVLNDLQLIAVTFPKNFKLDGLQVATGAAFDSYGNHHTECLPGTRIELLREVEEWAKSAGAKCIFWLNGMAGTGKSTVSQTVARRLKEKKLLGASFFFKGLIPSIRKAIEDDPNISEKVLREQFEKLLLQPLLGIQQAPTATLVIIIDALDECKQEDAQAILQLLPRVQKSKSVQLRFLLTSRPDLPIRLGFKGINGDYQDLILHEIPMPVIKHDIELYFKGKFSKLRQERSFSPDWPGDECIKTLVERAMPLFIAAATLCRFISDTRWSPKNRLRAVLTDQTTYVSKMDSTYMPVLNQILTGQDERESLQLVQIFKDIVGVIIVLATPLSVKALTRLLDMETDDVNGLLDLLHSVLSIPDKSDTPVRLLHLSFRDFLLDQKEKDSSRFWIDEKEVHRTLTIQCLNIMQHSLRKNICNLPDDSTQREDIVIIIE</sequence>
<dbReference type="VEuPathDB" id="FungiDB:MCYG_06493"/>
<dbReference type="Proteomes" id="UP000002035">
    <property type="component" value="Unassembled WGS sequence"/>
</dbReference>
<feature type="domain" description="NACHT" evidence="3">
    <location>
        <begin position="187"/>
        <end position="309"/>
    </location>
</feature>
<feature type="chain" id="PRO_5002949687" evidence="2">
    <location>
        <begin position="23"/>
        <end position="558"/>
    </location>
</feature>
<accession>C5FUU0</accession>
<proteinExistence type="predicted"/>
<evidence type="ECO:0000313" key="5">
    <source>
        <dbReference type="Proteomes" id="UP000002035"/>
    </source>
</evidence>
<dbReference type="InterPro" id="IPR007111">
    <property type="entry name" value="NACHT_NTPase"/>
</dbReference>
<keyword evidence="5" id="KW-1185">Reference proteome</keyword>
<dbReference type="RefSeq" id="XP_002844529.1">
    <property type="nucleotide sequence ID" value="XM_002844483.1"/>
</dbReference>
<dbReference type="InterPro" id="IPR031352">
    <property type="entry name" value="SesA"/>
</dbReference>
<keyword evidence="1" id="KW-0677">Repeat</keyword>
<dbReference type="InterPro" id="IPR056884">
    <property type="entry name" value="NPHP3-like_N"/>
</dbReference>
<reference evidence="5" key="1">
    <citation type="journal article" date="2012" name="MBio">
        <title>Comparative genome analysis of Trichophyton rubrum and related dermatophytes reveals candidate genes involved in infection.</title>
        <authorList>
            <person name="Martinez D.A."/>
            <person name="Oliver B.G."/>
            <person name="Graeser Y."/>
            <person name="Goldberg J.M."/>
            <person name="Li W."/>
            <person name="Martinez-Rossi N.M."/>
            <person name="Monod M."/>
            <person name="Shelest E."/>
            <person name="Barton R.C."/>
            <person name="Birch E."/>
            <person name="Brakhage A.A."/>
            <person name="Chen Z."/>
            <person name="Gurr S.J."/>
            <person name="Heiman D."/>
            <person name="Heitman J."/>
            <person name="Kosti I."/>
            <person name="Rossi A."/>
            <person name="Saif S."/>
            <person name="Samalova M."/>
            <person name="Saunders C.W."/>
            <person name="Shea T."/>
            <person name="Summerbell R.C."/>
            <person name="Xu J."/>
            <person name="Young S."/>
            <person name="Zeng Q."/>
            <person name="Birren B.W."/>
            <person name="Cuomo C.A."/>
            <person name="White T.C."/>
        </authorList>
    </citation>
    <scope>NUCLEOTIDE SEQUENCE [LARGE SCALE GENOMIC DNA]</scope>
    <source>
        <strain evidence="5">ATCC MYA-4605 / CBS 113480</strain>
    </source>
</reference>
<feature type="signal peptide" evidence="2">
    <location>
        <begin position="1"/>
        <end position="22"/>
    </location>
</feature>
<dbReference type="HOGENOM" id="CLU_000288_6_10_1"/>
<evidence type="ECO:0000256" key="1">
    <source>
        <dbReference type="ARBA" id="ARBA00022737"/>
    </source>
</evidence>